<organism evidence="1 2">
    <name type="scientific">Legionella brunensis</name>
    <dbReference type="NCBI Taxonomy" id="29422"/>
    <lineage>
        <taxon>Bacteria</taxon>
        <taxon>Pseudomonadati</taxon>
        <taxon>Pseudomonadota</taxon>
        <taxon>Gammaproteobacteria</taxon>
        <taxon>Legionellales</taxon>
        <taxon>Legionellaceae</taxon>
        <taxon>Legionella</taxon>
    </lineage>
</organism>
<sequence length="302" mass="33989">MPKPKKETPKSASIYEKNYYRERNKKIYKINSAQEQKKIDKHMQSHNNLPPKGVTREAGFSVYLFKGTSLEVNASLVRKKKTGGTAFILSKLKKKACRLPVSCIASTEHVISMQEKVEDFVSDSIPAESKKQVMYQILVRVDSLLNIAIESINLAEVICKDDDILTTSDVAIRYDFDKDVFVVELGTQVTDIQQIVRRLNAVAAYHIVSCDFEDIQLNDGVCLLKPDASNPIHALANIAQGKNFTGGQMKFFLERDAGMTSGQTEVYQDSDWTFNGYDSLQNLRDATGYPDDAHALRIFYKA</sequence>
<dbReference type="AlphaFoldDB" id="A0A0W0SP68"/>
<reference evidence="1 2" key="1">
    <citation type="submission" date="2015-11" db="EMBL/GenBank/DDBJ databases">
        <title>Genomic analysis of 38 Legionella species identifies large and diverse effector repertoires.</title>
        <authorList>
            <person name="Burstein D."/>
            <person name="Amaro F."/>
            <person name="Zusman T."/>
            <person name="Lifshitz Z."/>
            <person name="Cohen O."/>
            <person name="Gilbert J.A."/>
            <person name="Pupko T."/>
            <person name="Shuman H.A."/>
            <person name="Segal G."/>
        </authorList>
    </citation>
    <scope>NUCLEOTIDE SEQUENCE [LARGE SCALE GENOMIC DNA]</scope>
    <source>
        <strain evidence="1 2">ATCC 43878</strain>
    </source>
</reference>
<comment type="caution">
    <text evidence="1">The sequence shown here is derived from an EMBL/GenBank/DDBJ whole genome shotgun (WGS) entry which is preliminary data.</text>
</comment>
<proteinExistence type="predicted"/>
<protein>
    <submittedName>
        <fullName evidence="1">Uncharacterized protein</fullName>
    </submittedName>
</protein>
<dbReference type="PATRIC" id="fig|29422.6.peg.1042"/>
<evidence type="ECO:0000313" key="1">
    <source>
        <dbReference type="EMBL" id="KTC85194.1"/>
    </source>
</evidence>
<gene>
    <name evidence="1" type="ORF">Lbru_0990</name>
</gene>
<name>A0A0W0SP68_9GAMM</name>
<dbReference type="Proteomes" id="UP000054742">
    <property type="component" value="Unassembled WGS sequence"/>
</dbReference>
<keyword evidence="2" id="KW-1185">Reference proteome</keyword>
<evidence type="ECO:0000313" key="2">
    <source>
        <dbReference type="Proteomes" id="UP000054742"/>
    </source>
</evidence>
<accession>A0A0W0SP68</accession>
<dbReference type="EMBL" id="LNXV01000007">
    <property type="protein sequence ID" value="KTC85194.1"/>
    <property type="molecule type" value="Genomic_DNA"/>
</dbReference>
<dbReference type="OrthoDB" id="5654140at2"/>
<dbReference type="RefSeq" id="WP_058441083.1">
    <property type="nucleotide sequence ID" value="NZ_CAAAHU010000009.1"/>
</dbReference>